<dbReference type="InterPro" id="IPR025746">
    <property type="entry name" value="PilX_N_dom"/>
</dbReference>
<dbReference type="Pfam" id="PF14341">
    <property type="entry name" value="PilX_N"/>
    <property type="match status" value="1"/>
</dbReference>
<evidence type="ECO:0000259" key="2">
    <source>
        <dbReference type="Pfam" id="PF14341"/>
    </source>
</evidence>
<reference evidence="3" key="1">
    <citation type="submission" date="2023-01" db="EMBL/GenBank/DDBJ databases">
        <title>Whole genome sequence of Paucibacter sp. S2-9 isolated from pond sediment.</title>
        <authorList>
            <person name="Jung J.Y."/>
        </authorList>
    </citation>
    <scope>NUCLEOTIDE SEQUENCE</scope>
    <source>
        <strain evidence="3">S2-9</strain>
    </source>
</reference>
<gene>
    <name evidence="3" type="ORF">PFX98_19200</name>
</gene>
<dbReference type="EMBL" id="CP116346">
    <property type="protein sequence ID" value="WIT11015.1"/>
    <property type="molecule type" value="Genomic_DNA"/>
</dbReference>
<evidence type="ECO:0000313" key="3">
    <source>
        <dbReference type="EMBL" id="WIT11015.1"/>
    </source>
</evidence>
<dbReference type="AlphaFoldDB" id="A0AA95SN95"/>
<keyword evidence="1" id="KW-0472">Membrane</keyword>
<accession>A0AA95SN95</accession>
<dbReference type="Proteomes" id="UP001177769">
    <property type="component" value="Chromosome"/>
</dbReference>
<proteinExistence type="predicted"/>
<evidence type="ECO:0000313" key="4">
    <source>
        <dbReference type="Proteomes" id="UP001177769"/>
    </source>
</evidence>
<feature type="domain" description="Type 4 fimbrial biogenesis protein PilX N-terminal" evidence="2">
    <location>
        <begin position="19"/>
        <end position="70"/>
    </location>
</feature>
<keyword evidence="1" id="KW-0812">Transmembrane</keyword>
<keyword evidence="1" id="KW-1133">Transmembrane helix</keyword>
<name>A0AA95SN95_9BURK</name>
<feature type="transmembrane region" description="Helical" evidence="1">
    <location>
        <begin position="21"/>
        <end position="41"/>
    </location>
</feature>
<protein>
    <recommendedName>
        <fullName evidence="2">Type 4 fimbrial biogenesis protein PilX N-terminal domain-containing protein</fullName>
    </recommendedName>
</protein>
<keyword evidence="4" id="KW-1185">Reference proteome</keyword>
<dbReference type="KEGG" id="pais:PFX98_19200"/>
<organism evidence="3 4">
    <name type="scientific">Paucibacter sediminis</name>
    <dbReference type="NCBI Taxonomy" id="3019553"/>
    <lineage>
        <taxon>Bacteria</taxon>
        <taxon>Pseudomonadati</taxon>
        <taxon>Pseudomonadota</taxon>
        <taxon>Betaproteobacteria</taxon>
        <taxon>Burkholderiales</taxon>
        <taxon>Sphaerotilaceae</taxon>
        <taxon>Roseateles</taxon>
    </lineage>
</organism>
<dbReference type="RefSeq" id="WP_285232093.1">
    <property type="nucleotide sequence ID" value="NZ_CP116346.1"/>
</dbReference>
<sequence>MLNTKLPQPRVPHRLRSQRGAATLVTVMVLFFVLALMASFANRNLIFEQRITSNYLRTGIAAETAEAGLEWTLAMLNGGKVGNSCRADPLGSTFRQRFMSARAGYELDMDSRPADQPQAACVLSGANSWTCSCPPTGTPIAEPARDASRMQPGFRVMMTPFNPAEANQVRVTISACTSLPSDCDGRTLVTDAVGNAKVQADLAMLSALKMPPASPVIAGANVALGANAGLHNADIGSNGLLIQTHGDLTGDRERWTSTPGSPISDGIITGDTGLQAAGMFRKYFGMAATRYRDQPNVRQLACPADDCTAKLLELVNAGADVIWVNGNLTLTGNQVLGSATAPILLISTGAVTVNTPIQVWGVIYAQGAVSWSNASGMPSQLIGALITESTLTASGLVDFAYDTQVIGRLNRQRGAYVQVPGSWEQVR</sequence>
<evidence type="ECO:0000256" key="1">
    <source>
        <dbReference type="SAM" id="Phobius"/>
    </source>
</evidence>